<dbReference type="Proteomes" id="UP000293142">
    <property type="component" value="Unassembled WGS sequence"/>
</dbReference>
<dbReference type="Pfam" id="PF01230">
    <property type="entry name" value="HIT"/>
    <property type="match status" value="1"/>
</dbReference>
<organism evidence="3 4">
    <name type="scientific">Paenibacillus thalictri</name>
    <dbReference type="NCBI Taxonomy" id="2527873"/>
    <lineage>
        <taxon>Bacteria</taxon>
        <taxon>Bacillati</taxon>
        <taxon>Bacillota</taxon>
        <taxon>Bacilli</taxon>
        <taxon>Bacillales</taxon>
        <taxon>Paenibacillaceae</taxon>
        <taxon>Paenibacillus</taxon>
    </lineage>
</organism>
<gene>
    <name evidence="3" type="ORF">EYB31_16015</name>
</gene>
<feature type="domain" description="HIT" evidence="2">
    <location>
        <begin position="39"/>
        <end position="109"/>
    </location>
</feature>
<dbReference type="InterPro" id="IPR036265">
    <property type="entry name" value="HIT-like_sf"/>
</dbReference>
<dbReference type="EMBL" id="SIRE01000011">
    <property type="protein sequence ID" value="TBL77654.1"/>
    <property type="molecule type" value="Genomic_DNA"/>
</dbReference>
<evidence type="ECO:0000259" key="2">
    <source>
        <dbReference type="PROSITE" id="PS51084"/>
    </source>
</evidence>
<feature type="short sequence motif" description="Histidine triad motif" evidence="1">
    <location>
        <begin position="94"/>
        <end position="98"/>
    </location>
</feature>
<dbReference type="SUPFAM" id="SSF54197">
    <property type="entry name" value="HIT-like"/>
    <property type="match status" value="1"/>
</dbReference>
<dbReference type="GO" id="GO:0003824">
    <property type="term" value="F:catalytic activity"/>
    <property type="evidence" value="ECO:0007669"/>
    <property type="project" value="InterPro"/>
</dbReference>
<dbReference type="OrthoDB" id="9784774at2"/>
<dbReference type="InterPro" id="IPR011146">
    <property type="entry name" value="HIT-like"/>
</dbReference>
<reference evidence="3 4" key="1">
    <citation type="submission" date="2019-02" db="EMBL/GenBank/DDBJ databases">
        <title>Paenibacillus sp. nov., isolated from surface-sterilized tissue of Thalictrum simplex L.</title>
        <authorList>
            <person name="Tuo L."/>
        </authorList>
    </citation>
    <scope>NUCLEOTIDE SEQUENCE [LARGE SCALE GENOMIC DNA]</scope>
    <source>
        <strain evidence="3 4">N2SHLJ1</strain>
    </source>
</reference>
<keyword evidence="4" id="KW-1185">Reference proteome</keyword>
<dbReference type="Gene3D" id="3.30.428.10">
    <property type="entry name" value="HIT-like"/>
    <property type="match status" value="1"/>
</dbReference>
<proteinExistence type="predicted"/>
<name>A0A4Q9DNI7_9BACL</name>
<comment type="caution">
    <text evidence="3">The sequence shown here is derived from an EMBL/GenBank/DDBJ whole genome shotgun (WGS) entry which is preliminary data.</text>
</comment>
<sequence>MNNCKLCQRQGRQSEDPYFVTETTYYAVYHAPVEKRLVGYLYIEPKRHAESWQELTGEEQAELPGLIARLENMLYKEIRAERVYTLSVGETVRHLHLHLIPRCSGVLLEGLELIQRAAGPEGTGQPVSEADIRQFIAKIKPEL</sequence>
<evidence type="ECO:0000313" key="4">
    <source>
        <dbReference type="Proteomes" id="UP000293142"/>
    </source>
</evidence>
<protein>
    <submittedName>
        <fullName evidence="3">HIT domain-containing protein</fullName>
    </submittedName>
</protein>
<evidence type="ECO:0000256" key="1">
    <source>
        <dbReference type="PROSITE-ProRule" id="PRU00464"/>
    </source>
</evidence>
<dbReference type="PROSITE" id="PS51084">
    <property type="entry name" value="HIT_2"/>
    <property type="match status" value="1"/>
</dbReference>
<evidence type="ECO:0000313" key="3">
    <source>
        <dbReference type="EMBL" id="TBL77654.1"/>
    </source>
</evidence>
<dbReference type="AlphaFoldDB" id="A0A4Q9DNI7"/>
<accession>A0A4Q9DNI7</accession>